<reference evidence="3" key="1">
    <citation type="submission" date="2014-04" db="EMBL/GenBank/DDBJ databases">
        <title>Evolutionary Origins and Diversification of the Mycorrhizal Mutualists.</title>
        <authorList>
            <consortium name="DOE Joint Genome Institute"/>
            <consortium name="Mycorrhizal Genomics Consortium"/>
            <person name="Kohler A."/>
            <person name="Kuo A."/>
            <person name="Nagy L.G."/>
            <person name="Floudas D."/>
            <person name="Copeland A."/>
            <person name="Barry K.W."/>
            <person name="Cichocki N."/>
            <person name="Veneault-Fourrey C."/>
            <person name="LaButti K."/>
            <person name="Lindquist E.A."/>
            <person name="Lipzen A."/>
            <person name="Lundell T."/>
            <person name="Morin E."/>
            <person name="Murat C."/>
            <person name="Riley R."/>
            <person name="Ohm R."/>
            <person name="Sun H."/>
            <person name="Tunlid A."/>
            <person name="Henrissat B."/>
            <person name="Grigoriev I.V."/>
            <person name="Hibbett D.S."/>
            <person name="Martin F."/>
        </authorList>
    </citation>
    <scope>NUCLEOTIDE SEQUENCE [LARGE SCALE GENOMIC DNA]</scope>
    <source>
        <strain evidence="3">FD-334 SS-4</strain>
    </source>
</reference>
<dbReference type="AlphaFoldDB" id="A0A0D2MKI2"/>
<name>A0A0D2MKI2_HYPSF</name>
<dbReference type="EMBL" id="KN817538">
    <property type="protein sequence ID" value="KJA24193.1"/>
    <property type="molecule type" value="Genomic_DNA"/>
</dbReference>
<dbReference type="Proteomes" id="UP000054270">
    <property type="component" value="Unassembled WGS sequence"/>
</dbReference>
<evidence type="ECO:0000313" key="2">
    <source>
        <dbReference type="EMBL" id="KJA24193.1"/>
    </source>
</evidence>
<feature type="compositionally biased region" description="Basic residues" evidence="1">
    <location>
        <begin position="54"/>
        <end position="64"/>
    </location>
</feature>
<feature type="compositionally biased region" description="Basic and acidic residues" evidence="1">
    <location>
        <begin position="44"/>
        <end position="53"/>
    </location>
</feature>
<gene>
    <name evidence="2" type="ORF">HYPSUDRAFT_200708</name>
</gene>
<proteinExistence type="predicted"/>
<feature type="region of interest" description="Disordered" evidence="1">
    <location>
        <begin position="44"/>
        <end position="70"/>
    </location>
</feature>
<sequence length="154" mass="16694">MRPKPSLALGNIRTRANVLTSAGVHKDLSKRAWMQRVALTTRLEGTRRDESRPSHRALHHRPPRRSSVATPPCSILPLTAPDLCALGISQSYGGSDLALTHHLALLCRRRFLYPASRMVTAASTASTRPTAVPLPSTASSALDVEFASLLRHGC</sequence>
<evidence type="ECO:0000313" key="3">
    <source>
        <dbReference type="Proteomes" id="UP000054270"/>
    </source>
</evidence>
<organism evidence="2 3">
    <name type="scientific">Hypholoma sublateritium (strain FD-334 SS-4)</name>
    <dbReference type="NCBI Taxonomy" id="945553"/>
    <lineage>
        <taxon>Eukaryota</taxon>
        <taxon>Fungi</taxon>
        <taxon>Dikarya</taxon>
        <taxon>Basidiomycota</taxon>
        <taxon>Agaricomycotina</taxon>
        <taxon>Agaricomycetes</taxon>
        <taxon>Agaricomycetidae</taxon>
        <taxon>Agaricales</taxon>
        <taxon>Agaricineae</taxon>
        <taxon>Strophariaceae</taxon>
        <taxon>Hypholoma</taxon>
    </lineage>
</organism>
<accession>A0A0D2MKI2</accession>
<protein>
    <submittedName>
        <fullName evidence="2">Uncharacterized protein</fullName>
    </submittedName>
</protein>
<keyword evidence="3" id="KW-1185">Reference proteome</keyword>
<evidence type="ECO:0000256" key="1">
    <source>
        <dbReference type="SAM" id="MobiDB-lite"/>
    </source>
</evidence>